<dbReference type="Gene3D" id="1.10.486.10">
    <property type="entry name" value="PCRA, domain 4"/>
    <property type="match status" value="1"/>
</dbReference>
<comment type="catalytic activity">
    <reaction evidence="11">
        <text>ATP + H2O = ADP + phosphate + H(+)</text>
        <dbReference type="Rhea" id="RHEA:13065"/>
        <dbReference type="ChEBI" id="CHEBI:15377"/>
        <dbReference type="ChEBI" id="CHEBI:15378"/>
        <dbReference type="ChEBI" id="CHEBI:30616"/>
        <dbReference type="ChEBI" id="CHEBI:43474"/>
        <dbReference type="ChEBI" id="CHEBI:456216"/>
        <dbReference type="EC" id="5.6.2.4"/>
    </reaction>
</comment>
<comment type="caution">
    <text evidence="15">The sequence shown here is derived from an EMBL/GenBank/DDBJ whole genome shotgun (WGS) entry which is preliminary data.</text>
</comment>
<keyword evidence="5 12" id="KW-0067">ATP-binding</keyword>
<protein>
    <recommendedName>
        <fullName evidence="9">DNA 3'-5' helicase</fullName>
        <ecNumber evidence="9">5.6.2.4</ecNumber>
    </recommendedName>
    <alternativeName>
        <fullName evidence="10">DNA 3'-5' helicase II</fullName>
    </alternativeName>
</protein>
<dbReference type="PANTHER" id="PTHR11070:SF2">
    <property type="entry name" value="ATP-DEPENDENT DNA HELICASE SRS2"/>
    <property type="match status" value="1"/>
</dbReference>
<dbReference type="Gene3D" id="1.10.10.160">
    <property type="match status" value="1"/>
</dbReference>
<dbReference type="AlphaFoldDB" id="A0AA42RCC4"/>
<dbReference type="GO" id="GO:0043138">
    <property type="term" value="F:3'-5' DNA helicase activity"/>
    <property type="evidence" value="ECO:0007669"/>
    <property type="project" value="UniProtKB-EC"/>
</dbReference>
<reference evidence="15" key="1">
    <citation type="submission" date="2022-09" db="EMBL/GenBank/DDBJ databases">
        <title>Intensive care unit water sources are persistently colonized with multi-drug resistant bacteria and are the site of extensive horizontal gene transfer of antibiotic resistance genes.</title>
        <authorList>
            <person name="Diorio-Toth L."/>
        </authorList>
    </citation>
    <scope>NUCLEOTIDE SEQUENCE</scope>
    <source>
        <strain evidence="15">GD03710</strain>
    </source>
</reference>
<keyword evidence="7" id="KW-0413">Isomerase</keyword>
<dbReference type="Pfam" id="PF00580">
    <property type="entry name" value="UvrD-helicase"/>
    <property type="match status" value="1"/>
</dbReference>
<dbReference type="InterPro" id="IPR013986">
    <property type="entry name" value="DExx_box_DNA_helicase_dom_sf"/>
</dbReference>
<dbReference type="CDD" id="cd17932">
    <property type="entry name" value="DEXQc_UvrD"/>
    <property type="match status" value="1"/>
</dbReference>
<proteinExistence type="inferred from homology"/>
<keyword evidence="6" id="KW-0238">DNA-binding</keyword>
<keyword evidence="3 12" id="KW-0378">Hydrolase</keyword>
<name>A0AA42RCC4_AERCA</name>
<evidence type="ECO:0000256" key="8">
    <source>
        <dbReference type="ARBA" id="ARBA00034617"/>
    </source>
</evidence>
<sequence length="594" mass="66714">MLSPEQTVIETAISTRTGNNLAVALPGSGKSTTCVAGIVKLLQVNKKARPWMVTFTKAATISITNKLSVILSNADFDRVGISTFHSIIGAQYKMLPNAKEIILGVKQSNIVLQAMTQSLYAGKFEEASSLIDSETRSLVINNDHISKLTKAYLAILDKRNITDYNLVCREVVMALRLNKIRRLNITHLIVDEFQDTDEVQLAWMEAHALGGVSVTAVGDDDQSIYSFRGGLGFEIMTQFMERFSAQMYYLSSCYRCGSMILKASERIIVPNQKRIAKAMNAASGHTGTVHIKPSPDRGLSYARLANSIADTQGSWAVLARSGFYLDKVEIALNEQNIACRRLGGKSIWDTPIADSVLRLLKLILVQQIDRSTHYFMSHMLQMDEDEVAEFEATAQMHLAEAVLEMETGEAKNLMLMVLAMANDTDDTSKIFDHIKKLRERIADLHLEKRDCTIANLLLDNLEDKEGSWHHRLDYFVRRLERFKANGELKLEPTVVVLTTLHSSKGLEWDNVAIIDVNDKNIPSEKSDTAAGMEEERRLMFVGMTRAIHRLELYSHGRHSHYIDELMLDDSLTIQWEEFVEHEGASGPQNTQEMT</sequence>
<feature type="domain" description="UvrD-like helicase C-terminal" evidence="14">
    <location>
        <begin position="258"/>
        <end position="505"/>
    </location>
</feature>
<dbReference type="GO" id="GO:0016787">
    <property type="term" value="F:hydrolase activity"/>
    <property type="evidence" value="ECO:0007669"/>
    <property type="project" value="UniProtKB-UniRule"/>
</dbReference>
<evidence type="ECO:0000256" key="12">
    <source>
        <dbReference type="PROSITE-ProRule" id="PRU00560"/>
    </source>
</evidence>
<dbReference type="Pfam" id="PF13361">
    <property type="entry name" value="UvrD_C"/>
    <property type="match status" value="1"/>
</dbReference>
<evidence type="ECO:0000256" key="4">
    <source>
        <dbReference type="ARBA" id="ARBA00022806"/>
    </source>
</evidence>
<dbReference type="PANTHER" id="PTHR11070">
    <property type="entry name" value="UVRD / RECB / PCRA DNA HELICASE FAMILY MEMBER"/>
    <property type="match status" value="1"/>
</dbReference>
<organism evidence="15 16">
    <name type="scientific">Aeromonas caviae</name>
    <name type="common">Aeromonas punctata</name>
    <dbReference type="NCBI Taxonomy" id="648"/>
    <lineage>
        <taxon>Bacteria</taxon>
        <taxon>Pseudomonadati</taxon>
        <taxon>Pseudomonadota</taxon>
        <taxon>Gammaproteobacteria</taxon>
        <taxon>Aeromonadales</taxon>
        <taxon>Aeromonadaceae</taxon>
        <taxon>Aeromonas</taxon>
    </lineage>
</organism>
<evidence type="ECO:0000256" key="2">
    <source>
        <dbReference type="ARBA" id="ARBA00022741"/>
    </source>
</evidence>
<comment type="similarity">
    <text evidence="1">Belongs to the helicase family. UvrD subfamily.</text>
</comment>
<dbReference type="EC" id="5.6.2.4" evidence="9"/>
<dbReference type="PROSITE" id="PS51198">
    <property type="entry name" value="UVRD_HELICASE_ATP_BIND"/>
    <property type="match status" value="1"/>
</dbReference>
<dbReference type="InterPro" id="IPR014017">
    <property type="entry name" value="DNA_helicase_UvrD-like_C"/>
</dbReference>
<dbReference type="SUPFAM" id="SSF52540">
    <property type="entry name" value="P-loop containing nucleoside triphosphate hydrolases"/>
    <property type="match status" value="1"/>
</dbReference>
<evidence type="ECO:0000313" key="16">
    <source>
        <dbReference type="Proteomes" id="UP001161704"/>
    </source>
</evidence>
<evidence type="ECO:0000259" key="13">
    <source>
        <dbReference type="PROSITE" id="PS51198"/>
    </source>
</evidence>
<dbReference type="InterPro" id="IPR014016">
    <property type="entry name" value="UvrD-like_ATP-bd"/>
</dbReference>
<evidence type="ECO:0000256" key="5">
    <source>
        <dbReference type="ARBA" id="ARBA00022840"/>
    </source>
</evidence>
<evidence type="ECO:0000256" key="11">
    <source>
        <dbReference type="ARBA" id="ARBA00048988"/>
    </source>
</evidence>
<evidence type="ECO:0000313" key="15">
    <source>
        <dbReference type="EMBL" id="MDH1507951.1"/>
    </source>
</evidence>
<feature type="domain" description="UvrD-like helicase ATP-binding" evidence="13">
    <location>
        <begin position="3"/>
        <end position="257"/>
    </location>
</feature>
<evidence type="ECO:0000256" key="10">
    <source>
        <dbReference type="ARBA" id="ARBA00034923"/>
    </source>
</evidence>
<dbReference type="InterPro" id="IPR000212">
    <property type="entry name" value="DNA_helicase_UvrD/REP"/>
</dbReference>
<keyword evidence="2 12" id="KW-0547">Nucleotide-binding</keyword>
<dbReference type="GO" id="GO:0005524">
    <property type="term" value="F:ATP binding"/>
    <property type="evidence" value="ECO:0007669"/>
    <property type="project" value="UniProtKB-UniRule"/>
</dbReference>
<evidence type="ECO:0000256" key="7">
    <source>
        <dbReference type="ARBA" id="ARBA00023235"/>
    </source>
</evidence>
<dbReference type="GO" id="GO:0000725">
    <property type="term" value="P:recombinational repair"/>
    <property type="evidence" value="ECO:0007669"/>
    <property type="project" value="TreeGrafter"/>
</dbReference>
<evidence type="ECO:0000256" key="1">
    <source>
        <dbReference type="ARBA" id="ARBA00009922"/>
    </source>
</evidence>
<accession>A0AA42RCC4</accession>
<dbReference type="PROSITE" id="PS51217">
    <property type="entry name" value="UVRD_HELICASE_CTER"/>
    <property type="match status" value="1"/>
</dbReference>
<dbReference type="Gene3D" id="3.40.50.300">
    <property type="entry name" value="P-loop containing nucleotide triphosphate hydrolases"/>
    <property type="match status" value="2"/>
</dbReference>
<dbReference type="RefSeq" id="WP_279963584.1">
    <property type="nucleotide sequence ID" value="NZ_JAOCFK010000060.1"/>
</dbReference>
<gene>
    <name evidence="15" type="ORF">N5I20_23220</name>
</gene>
<evidence type="ECO:0000259" key="14">
    <source>
        <dbReference type="PROSITE" id="PS51217"/>
    </source>
</evidence>
<dbReference type="Proteomes" id="UP001161704">
    <property type="component" value="Unassembled WGS sequence"/>
</dbReference>
<evidence type="ECO:0000256" key="6">
    <source>
        <dbReference type="ARBA" id="ARBA00023125"/>
    </source>
</evidence>
<keyword evidence="4 12" id="KW-0347">Helicase</keyword>
<dbReference type="InterPro" id="IPR027417">
    <property type="entry name" value="P-loop_NTPase"/>
</dbReference>
<comment type="catalytic activity">
    <reaction evidence="8">
        <text>Couples ATP hydrolysis with the unwinding of duplex DNA by translocating in the 3'-5' direction.</text>
        <dbReference type="EC" id="5.6.2.4"/>
    </reaction>
</comment>
<dbReference type="GO" id="GO:0003677">
    <property type="term" value="F:DNA binding"/>
    <property type="evidence" value="ECO:0007669"/>
    <property type="project" value="UniProtKB-KW"/>
</dbReference>
<feature type="binding site" evidence="12">
    <location>
        <begin position="24"/>
        <end position="31"/>
    </location>
    <ligand>
        <name>ATP</name>
        <dbReference type="ChEBI" id="CHEBI:30616"/>
    </ligand>
</feature>
<evidence type="ECO:0000256" key="3">
    <source>
        <dbReference type="ARBA" id="ARBA00022801"/>
    </source>
</evidence>
<evidence type="ECO:0000256" key="9">
    <source>
        <dbReference type="ARBA" id="ARBA00034808"/>
    </source>
</evidence>
<dbReference type="EMBL" id="JAOCIZ010000193">
    <property type="protein sequence ID" value="MDH1507951.1"/>
    <property type="molecule type" value="Genomic_DNA"/>
</dbReference>